<keyword evidence="3" id="KW-1185">Reference proteome</keyword>
<dbReference type="Proteomes" id="UP000748531">
    <property type="component" value="Unassembled WGS sequence"/>
</dbReference>
<sequence length="156" mass="17308">MPNSDDNRQHPNSAEPDQSAYYAVSSNMLVDELDEHDPSCLHESVENLNDDDIDRLVLVDPARVWADSGPDAIVASRVTGSPKPNPELLRLTENALINGTSSPNEMENFPEVETRYYVVERYYGPEPRTTFGNRRLQPEVGGLVGPATEQLSTNIP</sequence>
<organism evidence="2 3">
    <name type="scientific">Paragonimus heterotremus</name>
    <dbReference type="NCBI Taxonomy" id="100268"/>
    <lineage>
        <taxon>Eukaryota</taxon>
        <taxon>Metazoa</taxon>
        <taxon>Spiralia</taxon>
        <taxon>Lophotrochozoa</taxon>
        <taxon>Platyhelminthes</taxon>
        <taxon>Trematoda</taxon>
        <taxon>Digenea</taxon>
        <taxon>Plagiorchiida</taxon>
        <taxon>Troglotremata</taxon>
        <taxon>Troglotrematidae</taxon>
        <taxon>Paragonimus</taxon>
    </lineage>
</organism>
<reference evidence="2" key="1">
    <citation type="submission" date="2019-05" db="EMBL/GenBank/DDBJ databases">
        <title>Annotation for the trematode Paragonimus heterotremus.</title>
        <authorList>
            <person name="Choi Y.-J."/>
        </authorList>
    </citation>
    <scope>NUCLEOTIDE SEQUENCE</scope>
    <source>
        <strain evidence="2">LC</strain>
    </source>
</reference>
<feature type="region of interest" description="Disordered" evidence="1">
    <location>
        <begin position="129"/>
        <end position="156"/>
    </location>
</feature>
<feature type="region of interest" description="Disordered" evidence="1">
    <location>
        <begin position="1"/>
        <end position="20"/>
    </location>
</feature>
<accession>A0A8J4T3F3</accession>
<evidence type="ECO:0000313" key="3">
    <source>
        <dbReference type="Proteomes" id="UP000748531"/>
    </source>
</evidence>
<dbReference type="AlphaFoldDB" id="A0A8J4T3F3"/>
<dbReference type="EMBL" id="LUCH01001264">
    <property type="protein sequence ID" value="KAF5403370.1"/>
    <property type="molecule type" value="Genomic_DNA"/>
</dbReference>
<gene>
    <name evidence="2" type="ORF">PHET_03043</name>
</gene>
<evidence type="ECO:0000256" key="1">
    <source>
        <dbReference type="SAM" id="MobiDB-lite"/>
    </source>
</evidence>
<name>A0A8J4T3F3_9TREM</name>
<proteinExistence type="predicted"/>
<protein>
    <submittedName>
        <fullName evidence="2">Uncharacterized protein</fullName>
    </submittedName>
</protein>
<comment type="caution">
    <text evidence="2">The sequence shown here is derived from an EMBL/GenBank/DDBJ whole genome shotgun (WGS) entry which is preliminary data.</text>
</comment>
<evidence type="ECO:0000313" key="2">
    <source>
        <dbReference type="EMBL" id="KAF5403370.1"/>
    </source>
</evidence>